<dbReference type="OrthoDB" id="2119945at2759"/>
<dbReference type="HOGENOM" id="CLU_987500_0_0_1"/>
<accession>B6K290</accession>
<dbReference type="RefSeq" id="XP_002173564.2">
    <property type="nucleotide sequence ID" value="XM_002173528.2"/>
</dbReference>
<reference evidence="3 5" key="1">
    <citation type="journal article" date="2011" name="Science">
        <title>Comparative functional genomics of the fission yeasts.</title>
        <authorList>
            <person name="Rhind N."/>
            <person name="Chen Z."/>
            <person name="Yassour M."/>
            <person name="Thompson D.A."/>
            <person name="Haas B.J."/>
            <person name="Habib N."/>
            <person name="Wapinski I."/>
            <person name="Roy S."/>
            <person name="Lin M.F."/>
            <person name="Heiman D.I."/>
            <person name="Young S.K."/>
            <person name="Furuya K."/>
            <person name="Guo Y."/>
            <person name="Pidoux A."/>
            <person name="Chen H.M."/>
            <person name="Robbertse B."/>
            <person name="Goldberg J.M."/>
            <person name="Aoki K."/>
            <person name="Bayne E.H."/>
            <person name="Berlin A.M."/>
            <person name="Desjardins C.A."/>
            <person name="Dobbs E."/>
            <person name="Dukaj L."/>
            <person name="Fan L."/>
            <person name="FitzGerald M.G."/>
            <person name="French C."/>
            <person name="Gujja S."/>
            <person name="Hansen K."/>
            <person name="Keifenheim D."/>
            <person name="Levin J.Z."/>
            <person name="Mosher R.A."/>
            <person name="Mueller C.A."/>
            <person name="Pfiffner J."/>
            <person name="Priest M."/>
            <person name="Russ C."/>
            <person name="Smialowska A."/>
            <person name="Swoboda P."/>
            <person name="Sykes S.M."/>
            <person name="Vaughn M."/>
            <person name="Vengrova S."/>
            <person name="Yoder R."/>
            <person name="Zeng Q."/>
            <person name="Allshire R."/>
            <person name="Baulcombe D."/>
            <person name="Birren B.W."/>
            <person name="Brown W."/>
            <person name="Ekwall K."/>
            <person name="Kellis M."/>
            <person name="Leatherwood J."/>
            <person name="Levin H."/>
            <person name="Margalit H."/>
            <person name="Martienssen R."/>
            <person name="Nieduszynski C.A."/>
            <person name="Spatafora J.W."/>
            <person name="Friedman N."/>
            <person name="Dalgaard J.Z."/>
            <person name="Baumann P."/>
            <person name="Niki H."/>
            <person name="Regev A."/>
            <person name="Nusbaum C."/>
        </authorList>
    </citation>
    <scope>NUCLEOTIDE SEQUENCE [LARGE SCALE GENOMIC DNA]</scope>
    <source>
        <strain evidence="5">yFS275 / FY16936</strain>
    </source>
</reference>
<evidence type="ECO:0000313" key="5">
    <source>
        <dbReference type="Proteomes" id="UP000001744"/>
    </source>
</evidence>
<name>B6K290_SCHJY</name>
<evidence type="ECO:0000313" key="4">
    <source>
        <dbReference type="JaponicusDB" id="SJAG_02357"/>
    </source>
</evidence>
<feature type="compositionally biased region" description="Acidic residues" evidence="1">
    <location>
        <begin position="240"/>
        <end position="249"/>
    </location>
</feature>
<sequence length="282" mass="33132">MLLSTATMNIQSFFRECGRRVPFLFNEVPIAVSNEVFEGQILLRLRGYTRESSAYLRRSSDNCSLMISGRFKAGAENLTADDLMFGNVFDYHVLDDLPFGWQVMMRGLRFVDPSLEYDFHCERPYALSPLYATMTKMRFSKNQAFPLEYFEATAEDKKRRHDMQDVNKRRQVRLQPGTFFIADFCNAIIDPKSLTVVLPLVHVHISIQRFYRNHPLVYVCKRRNGDDLFAVEMELFESRDNDDDDDDNRDSDRDNDRDRDRDRYLEQPHSVQNSFGVQNELD</sequence>
<evidence type="ECO:0000259" key="2">
    <source>
        <dbReference type="Pfam" id="PF08588"/>
    </source>
</evidence>
<dbReference type="eggNOG" id="ENOG502RXNE">
    <property type="taxonomic scope" value="Eukaryota"/>
</dbReference>
<feature type="domain" description="Domain of unknown function at the cortex 1" evidence="2">
    <location>
        <begin position="27"/>
        <end position="235"/>
    </location>
</feature>
<dbReference type="Proteomes" id="UP000001744">
    <property type="component" value="Unassembled WGS sequence"/>
</dbReference>
<dbReference type="OMA" id="DRQGITW"/>
<feature type="region of interest" description="Disordered" evidence="1">
    <location>
        <begin position="239"/>
        <end position="282"/>
    </location>
</feature>
<dbReference type="InterPro" id="IPR013897">
    <property type="entry name" value="Duc1"/>
</dbReference>
<dbReference type="PANTHER" id="PTHR34826:SF2">
    <property type="entry name" value="UPF0590 PROTEIN C409.17C"/>
    <property type="match status" value="1"/>
</dbReference>
<evidence type="ECO:0000256" key="1">
    <source>
        <dbReference type="SAM" id="MobiDB-lite"/>
    </source>
</evidence>
<feature type="compositionally biased region" description="Basic and acidic residues" evidence="1">
    <location>
        <begin position="250"/>
        <end position="266"/>
    </location>
</feature>
<keyword evidence="5" id="KW-1185">Reference proteome</keyword>
<dbReference type="Pfam" id="PF08588">
    <property type="entry name" value="Duc1"/>
    <property type="match status" value="1"/>
</dbReference>
<feature type="compositionally biased region" description="Polar residues" evidence="1">
    <location>
        <begin position="269"/>
        <end position="282"/>
    </location>
</feature>
<dbReference type="GeneID" id="7050002"/>
<dbReference type="VEuPathDB" id="FungiDB:SJAG_02357"/>
<dbReference type="JaponicusDB" id="SJAG_02357">
    <property type="gene designation" value="duc2"/>
</dbReference>
<gene>
    <name evidence="4" type="primary">duc2</name>
    <name evidence="3" type="ORF">SJAG_02357</name>
</gene>
<organism evidence="3 5">
    <name type="scientific">Schizosaccharomyces japonicus (strain yFS275 / FY16936)</name>
    <name type="common">Fission yeast</name>
    <dbReference type="NCBI Taxonomy" id="402676"/>
    <lineage>
        <taxon>Eukaryota</taxon>
        <taxon>Fungi</taxon>
        <taxon>Dikarya</taxon>
        <taxon>Ascomycota</taxon>
        <taxon>Taphrinomycotina</taxon>
        <taxon>Schizosaccharomycetes</taxon>
        <taxon>Schizosaccharomycetales</taxon>
        <taxon>Schizosaccharomycetaceae</taxon>
        <taxon>Schizosaccharomyces</taxon>
    </lineage>
</organism>
<evidence type="ECO:0000313" key="3">
    <source>
        <dbReference type="EMBL" id="EEB07271.2"/>
    </source>
</evidence>
<dbReference type="EMBL" id="KE651166">
    <property type="protein sequence ID" value="EEB07271.2"/>
    <property type="molecule type" value="Genomic_DNA"/>
</dbReference>
<proteinExistence type="predicted"/>
<dbReference type="PANTHER" id="PTHR34826">
    <property type="entry name" value="UPF0590 PROTEIN C409.17C"/>
    <property type="match status" value="1"/>
</dbReference>
<dbReference type="AlphaFoldDB" id="B6K290"/>
<protein>
    <submittedName>
        <fullName evidence="3">DUF1769 family protein</fullName>
    </submittedName>
</protein>